<feature type="region of interest" description="Disordered" evidence="1">
    <location>
        <begin position="14"/>
        <end position="113"/>
    </location>
</feature>
<protein>
    <submittedName>
        <fullName evidence="2">Uncharacterized protein</fullName>
    </submittedName>
</protein>
<sequence length="113" mass="11884">MAKAALAAVREAERAAGLRGGRAQVPRPRMQAARRAARREAGPATRVRPAAGAAAPGRKAVQERPGGRVTRLRERDRQAAARPVPHPVQQAAHPAAAVEQAADRVRANSRAAV</sequence>
<name>A0A917K7H0_9BACL</name>
<proteinExistence type="predicted"/>
<feature type="compositionally biased region" description="Low complexity" evidence="1">
    <location>
        <begin position="17"/>
        <end position="34"/>
    </location>
</feature>
<evidence type="ECO:0000256" key="1">
    <source>
        <dbReference type="SAM" id="MobiDB-lite"/>
    </source>
</evidence>
<organism evidence="2 3">
    <name type="scientific">Alicyclobacillus cellulosilyticus</name>
    <dbReference type="NCBI Taxonomy" id="1003997"/>
    <lineage>
        <taxon>Bacteria</taxon>
        <taxon>Bacillati</taxon>
        <taxon>Bacillota</taxon>
        <taxon>Bacilli</taxon>
        <taxon>Bacillales</taxon>
        <taxon>Alicyclobacillaceae</taxon>
        <taxon>Alicyclobacillus</taxon>
    </lineage>
</organism>
<comment type="caution">
    <text evidence="2">The sequence shown here is derived from an EMBL/GenBank/DDBJ whole genome shotgun (WGS) entry which is preliminary data.</text>
</comment>
<reference evidence="2" key="1">
    <citation type="journal article" date="2014" name="Int. J. Syst. Evol. Microbiol.">
        <title>Complete genome sequence of Corynebacterium casei LMG S-19264T (=DSM 44701T), isolated from a smear-ripened cheese.</title>
        <authorList>
            <consortium name="US DOE Joint Genome Institute (JGI-PGF)"/>
            <person name="Walter F."/>
            <person name="Albersmeier A."/>
            <person name="Kalinowski J."/>
            <person name="Ruckert C."/>
        </authorList>
    </citation>
    <scope>NUCLEOTIDE SEQUENCE</scope>
    <source>
        <strain evidence="2">JCM 18487</strain>
    </source>
</reference>
<feature type="compositionally biased region" description="Low complexity" evidence="1">
    <location>
        <begin position="42"/>
        <end position="59"/>
    </location>
</feature>
<keyword evidence="3" id="KW-1185">Reference proteome</keyword>
<dbReference type="Proteomes" id="UP000637695">
    <property type="component" value="Unassembled WGS sequence"/>
</dbReference>
<reference evidence="2" key="2">
    <citation type="submission" date="2020-09" db="EMBL/GenBank/DDBJ databases">
        <authorList>
            <person name="Sun Q."/>
            <person name="Ohkuma M."/>
        </authorList>
    </citation>
    <scope>NUCLEOTIDE SEQUENCE</scope>
    <source>
        <strain evidence="2">JCM 18487</strain>
    </source>
</reference>
<accession>A0A917K7H0</accession>
<gene>
    <name evidence="2" type="ORF">GCM10010885_10170</name>
</gene>
<dbReference type="EMBL" id="BMOY01000011">
    <property type="protein sequence ID" value="GGJ02831.1"/>
    <property type="molecule type" value="Genomic_DNA"/>
</dbReference>
<feature type="compositionally biased region" description="Low complexity" evidence="1">
    <location>
        <begin position="87"/>
        <end position="100"/>
    </location>
</feature>
<dbReference type="AlphaFoldDB" id="A0A917K7H0"/>
<evidence type="ECO:0000313" key="3">
    <source>
        <dbReference type="Proteomes" id="UP000637695"/>
    </source>
</evidence>
<feature type="compositionally biased region" description="Basic and acidic residues" evidence="1">
    <location>
        <begin position="60"/>
        <end position="79"/>
    </location>
</feature>
<evidence type="ECO:0000313" key="2">
    <source>
        <dbReference type="EMBL" id="GGJ02831.1"/>
    </source>
</evidence>